<evidence type="ECO:0000256" key="3">
    <source>
        <dbReference type="ARBA" id="ARBA00022692"/>
    </source>
</evidence>
<keyword evidence="10" id="KW-1185">Reference proteome</keyword>
<sequence length="443" mass="50121">MKNTYILRYSWKDIWHTTNRPFTLINIIAIVVSVTTLVLLLGGLQSFEDNRENKIDAAGLAIEATSYEESKISQEQRESLAKLANVKSSHWWKPTLFVFYKKKGGLFEKASGQTIDLQDPILENLKDVRNNARVTFLDKSKIKDSAYDEIGIIIPFGMLKQLKYLPEAVNVEQEKTWKHIPLPKTIRVRIKEKGLGGMPMIFDLPIIGIVDDKTLGRYLVTKECYEMLGLQWNTNFMPHLKKRDGSPLFPDQKPTNTPPPSIQRSADTHVSVYVDDRQQLLPVLRKIRVLGLRASSALEFFLQDYQQQETFFIAAASGICFALFLFTGVILFATFYALTLRKRKEIGILKSCGASSWLVTKIFVLQALNIGFLAISVGIASGVLLGSQLSQYAKEKLDTNVFSMPEQYLVFIFGYGLLFCLLVTFIPVRMAVKVDADTVIRAN</sequence>
<keyword evidence="4 7" id="KW-1133">Transmembrane helix</keyword>
<dbReference type="PANTHER" id="PTHR30572">
    <property type="entry name" value="MEMBRANE COMPONENT OF TRANSPORTER-RELATED"/>
    <property type="match status" value="1"/>
</dbReference>
<keyword evidence="3 7" id="KW-0812">Transmembrane</keyword>
<dbReference type="EMBL" id="AP019860">
    <property type="protein sequence ID" value="BBM86760.1"/>
    <property type="molecule type" value="Genomic_DNA"/>
</dbReference>
<feature type="transmembrane region" description="Helical" evidence="7">
    <location>
        <begin position="21"/>
        <end position="44"/>
    </location>
</feature>
<evidence type="ECO:0000313" key="10">
    <source>
        <dbReference type="Proteomes" id="UP000326354"/>
    </source>
</evidence>
<keyword evidence="5 7" id="KW-0472">Membrane</keyword>
<organism evidence="9 10">
    <name type="scientific">Uabimicrobium amorphum</name>
    <dbReference type="NCBI Taxonomy" id="2596890"/>
    <lineage>
        <taxon>Bacteria</taxon>
        <taxon>Pseudomonadati</taxon>
        <taxon>Planctomycetota</taxon>
        <taxon>Candidatus Uabimicrobiia</taxon>
        <taxon>Candidatus Uabimicrobiales</taxon>
        <taxon>Candidatus Uabimicrobiaceae</taxon>
        <taxon>Candidatus Uabimicrobium</taxon>
    </lineage>
</organism>
<dbReference type="Pfam" id="PF02687">
    <property type="entry name" value="FtsX"/>
    <property type="match status" value="1"/>
</dbReference>
<gene>
    <name evidence="9" type="ORF">UABAM_05147</name>
</gene>
<evidence type="ECO:0000256" key="7">
    <source>
        <dbReference type="SAM" id="Phobius"/>
    </source>
</evidence>
<dbReference type="InterPro" id="IPR050250">
    <property type="entry name" value="Macrolide_Exporter_MacB"/>
</dbReference>
<evidence type="ECO:0000259" key="8">
    <source>
        <dbReference type="Pfam" id="PF02687"/>
    </source>
</evidence>
<keyword evidence="2" id="KW-1003">Cell membrane</keyword>
<dbReference type="AlphaFoldDB" id="A0A5S9ITB3"/>
<evidence type="ECO:0000256" key="5">
    <source>
        <dbReference type="ARBA" id="ARBA00023136"/>
    </source>
</evidence>
<dbReference type="GO" id="GO:0022857">
    <property type="term" value="F:transmembrane transporter activity"/>
    <property type="evidence" value="ECO:0007669"/>
    <property type="project" value="TreeGrafter"/>
</dbReference>
<dbReference type="OrthoDB" id="9770099at2"/>
<accession>A0A5S9ITB3</accession>
<feature type="transmembrane region" description="Helical" evidence="7">
    <location>
        <begin position="407"/>
        <end position="428"/>
    </location>
</feature>
<dbReference type="PANTHER" id="PTHR30572:SF4">
    <property type="entry name" value="ABC TRANSPORTER PERMEASE YTRF"/>
    <property type="match status" value="1"/>
</dbReference>
<evidence type="ECO:0000313" key="9">
    <source>
        <dbReference type="EMBL" id="BBM86760.1"/>
    </source>
</evidence>
<feature type="transmembrane region" description="Helical" evidence="7">
    <location>
        <begin position="311"/>
        <end position="338"/>
    </location>
</feature>
<evidence type="ECO:0000256" key="6">
    <source>
        <dbReference type="ARBA" id="ARBA00038076"/>
    </source>
</evidence>
<protein>
    <submittedName>
        <fullName evidence="9">ABC transporter permease</fullName>
    </submittedName>
</protein>
<comment type="similarity">
    <text evidence="6">Belongs to the ABC-4 integral membrane protein family.</text>
</comment>
<feature type="transmembrane region" description="Helical" evidence="7">
    <location>
        <begin position="358"/>
        <end position="387"/>
    </location>
</feature>
<dbReference type="KEGG" id="uam:UABAM_05147"/>
<comment type="subcellular location">
    <subcellularLocation>
        <location evidence="1">Cell membrane</location>
        <topology evidence="1">Multi-pass membrane protein</topology>
    </subcellularLocation>
</comment>
<dbReference type="RefSeq" id="WP_151970803.1">
    <property type="nucleotide sequence ID" value="NZ_AP019860.1"/>
</dbReference>
<proteinExistence type="inferred from homology"/>
<reference evidence="9 10" key="1">
    <citation type="submission" date="2019-08" db="EMBL/GenBank/DDBJ databases">
        <title>Complete genome sequence of Candidatus Uab amorphum.</title>
        <authorList>
            <person name="Shiratori T."/>
            <person name="Suzuki S."/>
            <person name="Kakizawa Y."/>
            <person name="Ishida K."/>
        </authorList>
    </citation>
    <scope>NUCLEOTIDE SEQUENCE [LARGE SCALE GENOMIC DNA]</scope>
    <source>
        <strain evidence="9 10">SRT547</strain>
    </source>
</reference>
<dbReference type="InterPro" id="IPR003838">
    <property type="entry name" value="ABC3_permease_C"/>
</dbReference>
<evidence type="ECO:0000256" key="2">
    <source>
        <dbReference type="ARBA" id="ARBA00022475"/>
    </source>
</evidence>
<name>A0A5S9ITB3_UABAM</name>
<feature type="domain" description="ABC3 transporter permease C-terminal" evidence="8">
    <location>
        <begin position="321"/>
        <end position="434"/>
    </location>
</feature>
<evidence type="ECO:0000256" key="4">
    <source>
        <dbReference type="ARBA" id="ARBA00022989"/>
    </source>
</evidence>
<dbReference type="GO" id="GO:0005886">
    <property type="term" value="C:plasma membrane"/>
    <property type="evidence" value="ECO:0007669"/>
    <property type="project" value="UniProtKB-SubCell"/>
</dbReference>
<evidence type="ECO:0000256" key="1">
    <source>
        <dbReference type="ARBA" id="ARBA00004651"/>
    </source>
</evidence>
<dbReference type="Proteomes" id="UP000326354">
    <property type="component" value="Chromosome"/>
</dbReference>